<evidence type="ECO:0000256" key="4">
    <source>
        <dbReference type="ARBA" id="ARBA00004769"/>
    </source>
</evidence>
<comment type="catalytic activity">
    <reaction evidence="1">
        <text>4-amino-5-hydroxymethyl-2-methylpyrimidine + ATP = 4-amino-2-methyl-5-(phosphooxymethyl)pyrimidine + ADP + H(+)</text>
        <dbReference type="Rhea" id="RHEA:23096"/>
        <dbReference type="ChEBI" id="CHEBI:15378"/>
        <dbReference type="ChEBI" id="CHEBI:16892"/>
        <dbReference type="ChEBI" id="CHEBI:30616"/>
        <dbReference type="ChEBI" id="CHEBI:58354"/>
        <dbReference type="ChEBI" id="CHEBI:456216"/>
        <dbReference type="EC" id="2.7.1.49"/>
    </reaction>
</comment>
<evidence type="ECO:0000259" key="6">
    <source>
        <dbReference type="Pfam" id="PF08543"/>
    </source>
</evidence>
<feature type="domain" description="Pyridoxamine kinase/Phosphomethylpyrimidine kinase" evidence="6">
    <location>
        <begin position="13"/>
        <end position="260"/>
    </location>
</feature>
<protein>
    <submittedName>
        <fullName evidence="7">Hydroxymethylpyrimidine kinase/phosphomethylpyrimidine kinase</fullName>
    </submittedName>
</protein>
<evidence type="ECO:0000313" key="8">
    <source>
        <dbReference type="Proteomes" id="UP001183619"/>
    </source>
</evidence>
<evidence type="ECO:0000256" key="2">
    <source>
        <dbReference type="ARBA" id="ARBA00000565"/>
    </source>
</evidence>
<proteinExistence type="predicted"/>
<comment type="pathway">
    <text evidence="4">Cofactor biosynthesis; thiamine diphosphate biosynthesis; 4-amino-2-methyl-5-diphosphomethylpyrimidine from 5-amino-1-(5-phospho-D-ribosyl)imidazole: step 3/3.</text>
</comment>
<dbReference type="RefSeq" id="WP_277103168.1">
    <property type="nucleotide sequence ID" value="NZ_BAAAJS010000051.1"/>
</dbReference>
<keyword evidence="5" id="KW-0784">Thiamine biosynthesis</keyword>
<sequence length="273" mass="28401">MSCARVLAIAGTDPVAGAGLFADLKSISAAGGYGLGAVTALVAQNSSGVRAQHIPDARFLLQQLEAVSDEVPLDAVKIGMVGSLENFTVLRNWLHTLPNIPLVVDPVMVSTSGHRLLPENAIDSLLALITHATVLTPNIPELALLSDSDPATTLDHAIDQAQVFASSRGVNVVVKTGHLEGSEAGNAWVSPSGHVDVVLSERVSTRNSRGTGCSLSSALATRLGGGEDFSVALRWCTTWMTEALRGADSFNGGRSNGPIDHFAHVRPFLPGSA</sequence>
<name>A0ABU2BAF5_9CORY</name>
<dbReference type="PANTHER" id="PTHR20858:SF17">
    <property type="entry name" value="HYDROXYMETHYLPYRIMIDINE_PHOSPHOMETHYLPYRIMIDINE KINASE THI20-RELATED"/>
    <property type="match status" value="1"/>
</dbReference>
<dbReference type="Pfam" id="PF08543">
    <property type="entry name" value="Phos_pyr_kin"/>
    <property type="match status" value="1"/>
</dbReference>
<dbReference type="SUPFAM" id="SSF53613">
    <property type="entry name" value="Ribokinase-like"/>
    <property type="match status" value="1"/>
</dbReference>
<keyword evidence="7" id="KW-0418">Kinase</keyword>
<dbReference type="InterPro" id="IPR004399">
    <property type="entry name" value="HMP/HMP-P_kinase_dom"/>
</dbReference>
<gene>
    <name evidence="7" type="ORF">J2S37_002152</name>
</gene>
<reference evidence="7 8" key="1">
    <citation type="submission" date="2023-07" db="EMBL/GenBank/DDBJ databases">
        <title>Sequencing the genomes of 1000 actinobacteria strains.</title>
        <authorList>
            <person name="Klenk H.-P."/>
        </authorList>
    </citation>
    <scope>NUCLEOTIDE SEQUENCE [LARGE SCALE GENOMIC DNA]</scope>
    <source>
        <strain evidence="7 8">DSM 44508</strain>
    </source>
</reference>
<keyword evidence="7" id="KW-0808">Transferase</keyword>
<dbReference type="InterPro" id="IPR013749">
    <property type="entry name" value="PM/HMP-P_kinase-1"/>
</dbReference>
<dbReference type="Gene3D" id="3.40.1190.20">
    <property type="match status" value="1"/>
</dbReference>
<dbReference type="CDD" id="cd01169">
    <property type="entry name" value="HMPP_kinase"/>
    <property type="match status" value="1"/>
</dbReference>
<dbReference type="GO" id="GO:0016301">
    <property type="term" value="F:kinase activity"/>
    <property type="evidence" value="ECO:0007669"/>
    <property type="project" value="UniProtKB-KW"/>
</dbReference>
<dbReference type="PANTHER" id="PTHR20858">
    <property type="entry name" value="PHOSPHOMETHYLPYRIMIDINE KINASE"/>
    <property type="match status" value="1"/>
</dbReference>
<evidence type="ECO:0000256" key="5">
    <source>
        <dbReference type="ARBA" id="ARBA00022977"/>
    </source>
</evidence>
<evidence type="ECO:0000256" key="3">
    <source>
        <dbReference type="ARBA" id="ARBA00003848"/>
    </source>
</evidence>
<evidence type="ECO:0000313" key="7">
    <source>
        <dbReference type="EMBL" id="MDR7355614.1"/>
    </source>
</evidence>
<accession>A0ABU2BAF5</accession>
<evidence type="ECO:0000256" key="1">
    <source>
        <dbReference type="ARBA" id="ARBA00000151"/>
    </source>
</evidence>
<comment type="caution">
    <text evidence="7">The sequence shown here is derived from an EMBL/GenBank/DDBJ whole genome shotgun (WGS) entry which is preliminary data.</text>
</comment>
<dbReference type="EMBL" id="JAVDYF010000001">
    <property type="protein sequence ID" value="MDR7355614.1"/>
    <property type="molecule type" value="Genomic_DNA"/>
</dbReference>
<comment type="catalytic activity">
    <reaction evidence="2">
        <text>4-amino-2-methyl-5-(phosphooxymethyl)pyrimidine + ATP = 4-amino-2-methyl-5-(diphosphooxymethyl)pyrimidine + ADP</text>
        <dbReference type="Rhea" id="RHEA:19893"/>
        <dbReference type="ChEBI" id="CHEBI:30616"/>
        <dbReference type="ChEBI" id="CHEBI:57841"/>
        <dbReference type="ChEBI" id="CHEBI:58354"/>
        <dbReference type="ChEBI" id="CHEBI:456216"/>
        <dbReference type="EC" id="2.7.4.7"/>
    </reaction>
</comment>
<comment type="function">
    <text evidence="3">Catalyzes the phosphorylation of hydroxymethylpyrimidine phosphate (HMP-P) to HMP-PP, and of HMP to HMP-P.</text>
</comment>
<dbReference type="InterPro" id="IPR029056">
    <property type="entry name" value="Ribokinase-like"/>
</dbReference>
<dbReference type="Proteomes" id="UP001183619">
    <property type="component" value="Unassembled WGS sequence"/>
</dbReference>
<organism evidence="7 8">
    <name type="scientific">Corynebacterium felinum</name>
    <dbReference type="NCBI Taxonomy" id="131318"/>
    <lineage>
        <taxon>Bacteria</taxon>
        <taxon>Bacillati</taxon>
        <taxon>Actinomycetota</taxon>
        <taxon>Actinomycetes</taxon>
        <taxon>Mycobacteriales</taxon>
        <taxon>Corynebacteriaceae</taxon>
        <taxon>Corynebacterium</taxon>
    </lineage>
</organism>
<keyword evidence="8" id="KW-1185">Reference proteome</keyword>